<comment type="caution">
    <text evidence="2">The sequence shown here is derived from an EMBL/GenBank/DDBJ whole genome shotgun (WGS) entry which is preliminary data.</text>
</comment>
<accession>A0A401J4J4</accession>
<dbReference type="AlphaFoldDB" id="A0A401J4J4"/>
<evidence type="ECO:0000313" key="2">
    <source>
        <dbReference type="EMBL" id="GBH31555.1"/>
    </source>
</evidence>
<reference evidence="2 3" key="1">
    <citation type="submission" date="2014-12" db="EMBL/GenBank/DDBJ databases">
        <title>Whole genome sequencing of Sphingobium xenophagum OW59.</title>
        <authorList>
            <person name="Ohta Y."/>
            <person name="Nishi S."/>
            <person name="Hatada Y."/>
        </authorList>
    </citation>
    <scope>NUCLEOTIDE SEQUENCE [LARGE SCALE GENOMIC DNA]</scope>
    <source>
        <strain evidence="2 3">OW59</strain>
    </source>
</reference>
<gene>
    <name evidence="2" type="ORF">MBESOW_P2812</name>
</gene>
<proteinExistence type="predicted"/>
<evidence type="ECO:0000313" key="3">
    <source>
        <dbReference type="Proteomes" id="UP000290975"/>
    </source>
</evidence>
<dbReference type="Gene3D" id="3.30.1150.10">
    <property type="match status" value="1"/>
</dbReference>
<name>A0A401J4J4_SPHXE</name>
<dbReference type="EMBL" id="BBQY01000019">
    <property type="protein sequence ID" value="GBH31555.1"/>
    <property type="molecule type" value="Genomic_DNA"/>
</dbReference>
<protein>
    <recommendedName>
        <fullName evidence="4">Colicin import membrane protein</fullName>
    </recommendedName>
</protein>
<keyword evidence="3" id="KW-1185">Reference proteome</keyword>
<feature type="compositionally biased region" description="Low complexity" evidence="1">
    <location>
        <begin position="142"/>
        <end position="159"/>
    </location>
</feature>
<feature type="compositionally biased region" description="Pro residues" evidence="1">
    <location>
        <begin position="103"/>
        <end position="137"/>
    </location>
</feature>
<organism evidence="2 3">
    <name type="scientific">Sphingobium xenophagum</name>
    <dbReference type="NCBI Taxonomy" id="121428"/>
    <lineage>
        <taxon>Bacteria</taxon>
        <taxon>Pseudomonadati</taxon>
        <taxon>Pseudomonadota</taxon>
        <taxon>Alphaproteobacteria</taxon>
        <taxon>Sphingomonadales</taxon>
        <taxon>Sphingomonadaceae</taxon>
        <taxon>Sphingobium</taxon>
    </lineage>
</organism>
<dbReference type="Proteomes" id="UP000290975">
    <property type="component" value="Unassembled WGS sequence"/>
</dbReference>
<evidence type="ECO:0008006" key="4">
    <source>
        <dbReference type="Google" id="ProtNLM"/>
    </source>
</evidence>
<sequence length="314" mass="32097">MNARLPSLVSFVLHLGLLALLSLVTFRARDLVPPPAGMAIEIVDLDHAMPLPDPVLAKQQHVEQAARAEVEPVDASAVETSSFPAAPAPSPAPQPVTAQAVSPPSPTSAPPMPALGPGPVARPQPAAPAPPVPPAPAPTHIASPVSSPSAAAPVTATTPAPSPPRRLDAAALARSLGQPAAPAPRPRLNSAAIGSAIGQAVPKGVAGLSIRQRTNLADMIRSQITPCWNPPQAEDNSGHVTIVMRIRLGRDGGVLGTPALSRIGGQTAANGAYANALAGSVRRAILRCAPLKLPPELYDAWADVELNFDPRDIS</sequence>
<dbReference type="RefSeq" id="WP_087574346.1">
    <property type="nucleotide sequence ID" value="NZ_BBQY01000019.1"/>
</dbReference>
<feature type="region of interest" description="Disordered" evidence="1">
    <location>
        <begin position="67"/>
        <end position="165"/>
    </location>
</feature>
<evidence type="ECO:0000256" key="1">
    <source>
        <dbReference type="SAM" id="MobiDB-lite"/>
    </source>
</evidence>